<proteinExistence type="predicted"/>
<gene>
    <name evidence="1" type="ORF">MRATA1EN22A_LOCUS13352</name>
</gene>
<name>A0AC59Z361_RANTA</name>
<feature type="non-terminal residue" evidence="1">
    <location>
        <position position="106"/>
    </location>
</feature>
<evidence type="ECO:0000313" key="1">
    <source>
        <dbReference type="EMBL" id="CAN0187266.1"/>
    </source>
</evidence>
<sequence>TVACQAFLSITSSWNLLKLMSIESVMPSTISSSVVPFSCLQSFSASGSFPMSRFFASLNTQVESITIWGSLSLSNLSILCFCSTSSSYLSLLNSYSQLNATESLSS</sequence>
<reference evidence="1" key="1">
    <citation type="submission" date="2023-05" db="EMBL/GenBank/DDBJ databases">
        <authorList>
            <consortium name="ELIXIR-Norway"/>
        </authorList>
    </citation>
    <scope>NUCLEOTIDE SEQUENCE</scope>
</reference>
<protein>
    <submittedName>
        <fullName evidence="1">Uncharacterized protein</fullName>
    </submittedName>
</protein>
<feature type="non-terminal residue" evidence="1">
    <location>
        <position position="1"/>
    </location>
</feature>
<organism evidence="1 2">
    <name type="scientific">Rangifer tarandus platyrhynchus</name>
    <name type="common">Svalbard reindeer</name>
    <dbReference type="NCBI Taxonomy" id="3082113"/>
    <lineage>
        <taxon>Eukaryota</taxon>
        <taxon>Metazoa</taxon>
        <taxon>Chordata</taxon>
        <taxon>Craniata</taxon>
        <taxon>Vertebrata</taxon>
        <taxon>Euteleostomi</taxon>
        <taxon>Mammalia</taxon>
        <taxon>Eutheria</taxon>
        <taxon>Laurasiatheria</taxon>
        <taxon>Artiodactyla</taxon>
        <taxon>Ruminantia</taxon>
        <taxon>Pecora</taxon>
        <taxon>Cervidae</taxon>
        <taxon>Odocoileinae</taxon>
        <taxon>Rangifer</taxon>
    </lineage>
</organism>
<accession>A0AC59Z361</accession>
<dbReference type="Proteomes" id="UP001162501">
    <property type="component" value="Chromosome 23"/>
</dbReference>
<dbReference type="EMBL" id="OX596107">
    <property type="protein sequence ID" value="CAN0187266.1"/>
    <property type="molecule type" value="Genomic_DNA"/>
</dbReference>
<evidence type="ECO:0000313" key="2">
    <source>
        <dbReference type="Proteomes" id="UP001162501"/>
    </source>
</evidence>
<reference evidence="1" key="2">
    <citation type="submission" date="2025-03" db="EMBL/GenBank/DDBJ databases">
        <authorList>
            <consortium name="ELIXIR-Norway"/>
            <consortium name="Elixir Norway"/>
        </authorList>
    </citation>
    <scope>NUCLEOTIDE SEQUENCE</scope>
</reference>